<sequence length="93" mass="11039">MIHSAKVANLCHSNGIKSGNKSVLFQNGTKRRWTIRAKYRFFRSNKSYTFHLFPFFYTFVLHYSKQYYETTDYLLLILNDTDVFIGAAHLPDY</sequence>
<protein>
    <submittedName>
        <fullName evidence="1">Uncharacterized protein</fullName>
    </submittedName>
</protein>
<dbReference type="KEGG" id="bcel:BcellWH2_02315"/>
<reference evidence="1 2" key="1">
    <citation type="journal article" date="2015" name="Science">
        <title>Genetic determinants of in vivo fitness and diet responsiveness in multiple human gut Bacteroides.</title>
        <authorList>
            <person name="Wu M."/>
            <person name="McNulty N.P."/>
            <person name="Rodionov D.A."/>
            <person name="Khoroshkin M.S."/>
            <person name="Griffin N.W."/>
            <person name="Cheng J."/>
            <person name="Latreille P."/>
            <person name="Kerstetter R.A."/>
            <person name="Terrapon N."/>
            <person name="Henrissat B."/>
            <person name="Osterman A.L."/>
            <person name="Gordon J.I."/>
        </authorList>
    </citation>
    <scope>NUCLEOTIDE SEQUENCE [LARGE SCALE GENOMIC DNA]</scope>
    <source>
        <strain evidence="1 2">WH2</strain>
    </source>
</reference>
<accession>A0A0N7IF92</accession>
<evidence type="ECO:0000313" key="2">
    <source>
        <dbReference type="Proteomes" id="UP000061809"/>
    </source>
</evidence>
<dbReference type="Proteomes" id="UP000061809">
    <property type="component" value="Chromosome"/>
</dbReference>
<gene>
    <name evidence="1" type="ORF">BcellWH2_02315</name>
</gene>
<proteinExistence type="predicted"/>
<organism evidence="1 2">
    <name type="scientific">Bacteroides cellulosilyticus</name>
    <dbReference type="NCBI Taxonomy" id="246787"/>
    <lineage>
        <taxon>Bacteria</taxon>
        <taxon>Pseudomonadati</taxon>
        <taxon>Bacteroidota</taxon>
        <taxon>Bacteroidia</taxon>
        <taxon>Bacteroidales</taxon>
        <taxon>Bacteroidaceae</taxon>
        <taxon>Bacteroides</taxon>
    </lineage>
</organism>
<dbReference type="AlphaFoldDB" id="A0A0N7IF92"/>
<evidence type="ECO:0000313" key="1">
    <source>
        <dbReference type="EMBL" id="ALJ59555.1"/>
    </source>
</evidence>
<name>A0A0N7IF92_9BACE</name>
<dbReference type="EMBL" id="CP012801">
    <property type="protein sequence ID" value="ALJ59555.1"/>
    <property type="molecule type" value="Genomic_DNA"/>
</dbReference>